<accession>A0A9P6ESL1</accession>
<gene>
    <name evidence="1" type="ORF">CPB83DRAFT_6765</name>
</gene>
<evidence type="ECO:0000313" key="1">
    <source>
        <dbReference type="EMBL" id="KAF9535376.1"/>
    </source>
</evidence>
<reference evidence="1" key="1">
    <citation type="submission" date="2020-11" db="EMBL/GenBank/DDBJ databases">
        <authorList>
            <consortium name="DOE Joint Genome Institute"/>
            <person name="Ahrendt S."/>
            <person name="Riley R."/>
            <person name="Andreopoulos W."/>
            <person name="Labutti K."/>
            <person name="Pangilinan J."/>
            <person name="Ruiz-Duenas F.J."/>
            <person name="Barrasa J.M."/>
            <person name="Sanchez-Garcia M."/>
            <person name="Camarero S."/>
            <person name="Miyauchi S."/>
            <person name="Serrano A."/>
            <person name="Linde D."/>
            <person name="Babiker R."/>
            <person name="Drula E."/>
            <person name="Ayuso-Fernandez I."/>
            <person name="Pacheco R."/>
            <person name="Padilla G."/>
            <person name="Ferreira P."/>
            <person name="Barriuso J."/>
            <person name="Kellner H."/>
            <person name="Castanera R."/>
            <person name="Alfaro M."/>
            <person name="Ramirez L."/>
            <person name="Pisabarro A.G."/>
            <person name="Kuo A."/>
            <person name="Tritt A."/>
            <person name="Lipzen A."/>
            <person name="He G."/>
            <person name="Yan M."/>
            <person name="Ng V."/>
            <person name="Cullen D."/>
            <person name="Martin F."/>
            <person name="Rosso M.-N."/>
            <person name="Henrissat B."/>
            <person name="Hibbett D."/>
            <person name="Martinez A.T."/>
            <person name="Grigoriev I.V."/>
        </authorList>
    </citation>
    <scope>NUCLEOTIDE SEQUENCE</scope>
    <source>
        <strain evidence="1">CBS 506.95</strain>
    </source>
</reference>
<keyword evidence="2" id="KW-1185">Reference proteome</keyword>
<dbReference type="EMBL" id="MU157824">
    <property type="protein sequence ID" value="KAF9535376.1"/>
    <property type="molecule type" value="Genomic_DNA"/>
</dbReference>
<comment type="caution">
    <text evidence="1">The sequence shown here is derived from an EMBL/GenBank/DDBJ whole genome shotgun (WGS) entry which is preliminary data.</text>
</comment>
<organism evidence="1 2">
    <name type="scientific">Crepidotus variabilis</name>
    <dbReference type="NCBI Taxonomy" id="179855"/>
    <lineage>
        <taxon>Eukaryota</taxon>
        <taxon>Fungi</taxon>
        <taxon>Dikarya</taxon>
        <taxon>Basidiomycota</taxon>
        <taxon>Agaricomycotina</taxon>
        <taxon>Agaricomycetes</taxon>
        <taxon>Agaricomycetidae</taxon>
        <taxon>Agaricales</taxon>
        <taxon>Agaricineae</taxon>
        <taxon>Crepidotaceae</taxon>
        <taxon>Crepidotus</taxon>
    </lineage>
</organism>
<protein>
    <submittedName>
        <fullName evidence="1">Uncharacterized protein</fullName>
    </submittedName>
</protein>
<evidence type="ECO:0000313" key="2">
    <source>
        <dbReference type="Proteomes" id="UP000807306"/>
    </source>
</evidence>
<proteinExistence type="predicted"/>
<dbReference type="Proteomes" id="UP000807306">
    <property type="component" value="Unassembled WGS sequence"/>
</dbReference>
<name>A0A9P6ESL1_9AGAR</name>
<dbReference type="AlphaFoldDB" id="A0A9P6ESL1"/>
<sequence length="108" mass="12168">MSPRNLEEVTWFRHSSCLAALLLVNWDTVRLALENFIERYCAHTHFKIIAHSVCILGEILTVPYTTKVPAAHQLHMFPPPKVRFFHSSGPPTATPGFLFDVSKLPAGK</sequence>